<dbReference type="RefSeq" id="WP_289378783.1">
    <property type="nucleotide sequence ID" value="NZ_JAUBOF010000027.1"/>
</dbReference>
<dbReference type="EMBL" id="JAUBOF010000027">
    <property type="protein sequence ID" value="MDM7488715.1"/>
    <property type="molecule type" value="Genomic_DNA"/>
</dbReference>
<evidence type="ECO:0000313" key="2">
    <source>
        <dbReference type="Proteomes" id="UP001233164"/>
    </source>
</evidence>
<evidence type="ECO:0008006" key="3">
    <source>
        <dbReference type="Google" id="ProtNLM"/>
    </source>
</evidence>
<accession>A0ABT7RM46</accession>
<dbReference type="Proteomes" id="UP001233164">
    <property type="component" value="Unassembled WGS sequence"/>
</dbReference>
<protein>
    <recommendedName>
        <fullName evidence="3">Phage protein Gp19/Gp15/Gp42</fullName>
    </recommendedName>
</protein>
<organism evidence="1 2">
    <name type="scientific">Rhodococcus indonesiensis</name>
    <dbReference type="NCBI Taxonomy" id="3055869"/>
    <lineage>
        <taxon>Bacteria</taxon>
        <taxon>Bacillati</taxon>
        <taxon>Actinomycetota</taxon>
        <taxon>Actinomycetes</taxon>
        <taxon>Mycobacteriales</taxon>
        <taxon>Nocardiaceae</taxon>
        <taxon>Rhodococcus</taxon>
    </lineage>
</organism>
<name>A0ABT7RM46_9NOCA</name>
<gene>
    <name evidence="1" type="ORF">QT969_10470</name>
</gene>
<keyword evidence="2" id="KW-1185">Reference proteome</keyword>
<proteinExistence type="predicted"/>
<evidence type="ECO:0000313" key="1">
    <source>
        <dbReference type="EMBL" id="MDM7488715.1"/>
    </source>
</evidence>
<sequence length="125" mass="12979">MALATVADVEARLGHPLTAEESTKAEALLSEASVLVEGFCRRVFVAPIPTAVPVVVSRMVARVLATPEGSEGVESTQMSAGSFQLTHRYSDSSGGPWLSSSDKTMLAGLRSGGAVSMGLVSERTL</sequence>
<reference evidence="1 2" key="1">
    <citation type="submission" date="2023-06" db="EMBL/GenBank/DDBJ databases">
        <title>Rhodococcus indonesiensis sp. nov a new member of the Rhodococcus ruber lineage isolated from a sediment of neutral hot spring.</title>
        <authorList>
            <person name="Kusuma A.B."/>
            <person name="Fenylestari G."/>
            <person name="Ammar F."/>
            <person name="Nouioui I."/>
            <person name="Goodfellow M."/>
        </authorList>
    </citation>
    <scope>NUCLEOTIDE SEQUENCE [LARGE SCALE GENOMIC DNA]</scope>
    <source>
        <strain evidence="1 2">CSLK01-03</strain>
    </source>
</reference>
<comment type="caution">
    <text evidence="1">The sequence shown here is derived from an EMBL/GenBank/DDBJ whole genome shotgun (WGS) entry which is preliminary data.</text>
</comment>